<dbReference type="EMBL" id="UGUA01000002">
    <property type="protein sequence ID" value="SUC35701.1"/>
    <property type="molecule type" value="Genomic_DNA"/>
</dbReference>
<accession>A0A379G480</accession>
<reference evidence="2 3" key="1">
    <citation type="submission" date="2018-06" db="EMBL/GenBank/DDBJ databases">
        <authorList>
            <consortium name="Pathogen Informatics"/>
            <person name="Doyle S."/>
        </authorList>
    </citation>
    <scope>NUCLEOTIDE SEQUENCE [LARGE SCALE GENOMIC DNA]</scope>
    <source>
        <strain evidence="2 3">NCTC12026</strain>
    </source>
</reference>
<name>A0A379G480_9GAMM</name>
<keyword evidence="1" id="KW-0812">Transmembrane</keyword>
<gene>
    <name evidence="2" type="ORF">NCTC12026_02099</name>
</gene>
<protein>
    <submittedName>
        <fullName evidence="2">Uncharacterized protein</fullName>
    </submittedName>
</protein>
<evidence type="ECO:0000256" key="1">
    <source>
        <dbReference type="SAM" id="Phobius"/>
    </source>
</evidence>
<organism evidence="2 3">
    <name type="scientific">Providencia rustigianii</name>
    <dbReference type="NCBI Taxonomy" id="158850"/>
    <lineage>
        <taxon>Bacteria</taxon>
        <taxon>Pseudomonadati</taxon>
        <taxon>Pseudomonadota</taxon>
        <taxon>Gammaproteobacteria</taxon>
        <taxon>Enterobacterales</taxon>
        <taxon>Morganellaceae</taxon>
        <taxon>Providencia</taxon>
    </lineage>
</organism>
<dbReference type="Proteomes" id="UP000255129">
    <property type="component" value="Unassembled WGS sequence"/>
</dbReference>
<dbReference type="AlphaFoldDB" id="A0A379G480"/>
<keyword evidence="1" id="KW-1133">Transmembrane helix</keyword>
<sequence length="58" mass="6821">MLALFFNLLIYNALLLLDILPMMIPWLLCKKSGWFSFSFLNISYTSVECSLLMRQNNE</sequence>
<feature type="transmembrane region" description="Helical" evidence="1">
    <location>
        <begin position="6"/>
        <end position="28"/>
    </location>
</feature>
<keyword evidence="1" id="KW-0472">Membrane</keyword>
<evidence type="ECO:0000313" key="2">
    <source>
        <dbReference type="EMBL" id="SUC35701.1"/>
    </source>
</evidence>
<evidence type="ECO:0000313" key="3">
    <source>
        <dbReference type="Proteomes" id="UP000255129"/>
    </source>
</evidence>
<proteinExistence type="predicted"/>